<dbReference type="PANTHER" id="PTHR43311:SF1">
    <property type="entry name" value="GLUTAMYL-Q TRNA(ASP) SYNTHETASE"/>
    <property type="match status" value="1"/>
</dbReference>
<reference evidence="9 10" key="1">
    <citation type="submission" date="2024-04" db="EMBL/GenBank/DDBJ databases">
        <title>A novel species isolated from cricket.</title>
        <authorList>
            <person name="Wang H.-C."/>
        </authorList>
    </citation>
    <scope>NUCLEOTIDE SEQUENCE [LARGE SCALE GENOMIC DNA]</scope>
    <source>
        <strain evidence="9 10">WL0021</strain>
    </source>
</reference>
<dbReference type="InterPro" id="IPR001412">
    <property type="entry name" value="aa-tRNA-synth_I_CS"/>
</dbReference>
<dbReference type="InterPro" id="IPR020058">
    <property type="entry name" value="Glu/Gln-tRNA-synth_Ib_cat-dom"/>
</dbReference>
<keyword evidence="10" id="KW-1185">Reference proteome</keyword>
<accession>A0ABV0BNH8</accession>
<dbReference type="Proteomes" id="UP001418637">
    <property type="component" value="Unassembled WGS sequence"/>
</dbReference>
<feature type="domain" description="Glutamyl/glutaminyl-tRNA synthetase class Ib catalytic" evidence="8">
    <location>
        <begin position="6"/>
        <end position="280"/>
    </location>
</feature>
<keyword evidence="3 7" id="KW-0547">Nucleotide-binding</keyword>
<dbReference type="InterPro" id="IPR049940">
    <property type="entry name" value="GluQ/Sye"/>
</dbReference>
<dbReference type="NCBIfam" id="NF004315">
    <property type="entry name" value="PRK05710.1-4"/>
    <property type="match status" value="1"/>
</dbReference>
<evidence type="ECO:0000256" key="4">
    <source>
        <dbReference type="ARBA" id="ARBA00022833"/>
    </source>
</evidence>
<evidence type="ECO:0000259" key="8">
    <source>
        <dbReference type="Pfam" id="PF00749"/>
    </source>
</evidence>
<dbReference type="GO" id="GO:0016874">
    <property type="term" value="F:ligase activity"/>
    <property type="evidence" value="ECO:0007669"/>
    <property type="project" value="UniProtKB-KW"/>
</dbReference>
<dbReference type="PRINTS" id="PR00987">
    <property type="entry name" value="TRNASYNTHGLU"/>
</dbReference>
<dbReference type="InterPro" id="IPR014729">
    <property type="entry name" value="Rossmann-like_a/b/a_fold"/>
</dbReference>
<keyword evidence="5 7" id="KW-0067">ATP-binding</keyword>
<dbReference type="Pfam" id="PF00749">
    <property type="entry name" value="tRNA-synt_1c"/>
    <property type="match status" value="1"/>
</dbReference>
<comment type="similarity">
    <text evidence="7">Belongs to the class-I aminoacyl-tRNA synthetase family.</text>
</comment>
<keyword evidence="1 7" id="KW-0436">Ligase</keyword>
<keyword evidence="7" id="KW-0648">Protein biosynthesis</keyword>
<name>A0ABV0BNH8_9HYPH</name>
<dbReference type="EMBL" id="JBBYXI010000004">
    <property type="protein sequence ID" value="MEN3931716.1"/>
    <property type="molecule type" value="Genomic_DNA"/>
</dbReference>
<evidence type="ECO:0000313" key="9">
    <source>
        <dbReference type="EMBL" id="MEN3931716.1"/>
    </source>
</evidence>
<evidence type="ECO:0000256" key="5">
    <source>
        <dbReference type="ARBA" id="ARBA00022840"/>
    </source>
</evidence>
<dbReference type="PROSITE" id="PS00178">
    <property type="entry name" value="AA_TRNA_LIGASE_I"/>
    <property type="match status" value="1"/>
</dbReference>
<evidence type="ECO:0000256" key="7">
    <source>
        <dbReference type="RuleBase" id="RU363037"/>
    </source>
</evidence>
<evidence type="ECO:0000256" key="1">
    <source>
        <dbReference type="ARBA" id="ARBA00022598"/>
    </source>
</evidence>
<organism evidence="9 10">
    <name type="scientific">Hohaiivirga grylli</name>
    <dbReference type="NCBI Taxonomy" id="3133970"/>
    <lineage>
        <taxon>Bacteria</taxon>
        <taxon>Pseudomonadati</taxon>
        <taxon>Pseudomonadota</taxon>
        <taxon>Alphaproteobacteria</taxon>
        <taxon>Hyphomicrobiales</taxon>
        <taxon>Methylobacteriaceae</taxon>
        <taxon>Hohaiivirga</taxon>
    </lineage>
</organism>
<dbReference type="RefSeq" id="WP_346337755.1">
    <property type="nucleotide sequence ID" value="NZ_JBBYXI010000004.1"/>
</dbReference>
<keyword evidence="6 7" id="KW-0030">Aminoacyl-tRNA synthetase</keyword>
<sequence>MQPVFRFAPSPNGLLHLGHAYSALLNERLARTCKGRLLLRIEDIDILRCKPEFEHAIYEDLGWLGLQWEKPVLRQSERFDAYGKAFACLKDMGVVYPCFCSRKDIAQAVADHMTEEVDPDGAPIYPGTCRGLSLAEVHSRINRGDEHAWRLDVEKALACIDEPLIYERFEPDQNNNAVKSISAFECYSLRWGNPIIVRKETPTSYHLSVVVDDAQQGVTQVVRGRDLEPATDLHVLLQKLLGLPTPVYYHHELIRGGQGEKLSKSLFSESLAELRAKENTPEDIRRMLGFY</sequence>
<keyword evidence="4" id="KW-0862">Zinc</keyword>
<dbReference type="Gene3D" id="3.40.50.620">
    <property type="entry name" value="HUPs"/>
    <property type="match status" value="1"/>
</dbReference>
<protein>
    <submittedName>
        <fullName evidence="9">tRNA glutamyl-Q(34) synthetase GluQRS</fullName>
        <ecNumber evidence="9">6.1.1.-</ecNumber>
    </submittedName>
</protein>
<proteinExistence type="inferred from homology"/>
<evidence type="ECO:0000313" key="10">
    <source>
        <dbReference type="Proteomes" id="UP001418637"/>
    </source>
</evidence>
<dbReference type="EC" id="6.1.1.-" evidence="9"/>
<evidence type="ECO:0000256" key="6">
    <source>
        <dbReference type="ARBA" id="ARBA00023146"/>
    </source>
</evidence>
<dbReference type="PANTHER" id="PTHR43311">
    <property type="entry name" value="GLUTAMATE--TRNA LIGASE"/>
    <property type="match status" value="1"/>
</dbReference>
<keyword evidence="2" id="KW-0479">Metal-binding</keyword>
<dbReference type="SUPFAM" id="SSF52374">
    <property type="entry name" value="Nucleotidylyl transferase"/>
    <property type="match status" value="1"/>
</dbReference>
<dbReference type="InterPro" id="IPR000924">
    <property type="entry name" value="Glu/Gln-tRNA-synth"/>
</dbReference>
<evidence type="ECO:0000256" key="3">
    <source>
        <dbReference type="ARBA" id="ARBA00022741"/>
    </source>
</evidence>
<comment type="caution">
    <text evidence="9">The sequence shown here is derived from an EMBL/GenBank/DDBJ whole genome shotgun (WGS) entry which is preliminary data.</text>
</comment>
<evidence type="ECO:0000256" key="2">
    <source>
        <dbReference type="ARBA" id="ARBA00022723"/>
    </source>
</evidence>
<gene>
    <name evidence="9" type="primary">gluQRS</name>
    <name evidence="9" type="ORF">WJT86_11685</name>
</gene>